<dbReference type="Proteomes" id="UP001204772">
    <property type="component" value="Unassembled WGS sequence"/>
</dbReference>
<name>A0ABT1FRW3_9BACT</name>
<sequence>MMTSEKRSALVIGATGLVGAKVVAKLLTSDKYSHVKVLTRKPFMGSHPKLESIIFDFDHPNAAHVEADDIFCCLGTTMKKAGSKEAFYLVDYTYPIEVAKIALANGAKRFAIITAMGADYTSLFYYNQVKGKVEESLRKLGYETLLIFRPSLLVGSRQESRFGEKAGEWLSKLFQFIIPAKYRAIDADKVAEAMVSITSSNVKGTLVYESDLMQEF</sequence>
<protein>
    <submittedName>
        <fullName evidence="1">NAD(P)H-binding protein</fullName>
    </submittedName>
</protein>
<dbReference type="PANTHER" id="PTHR14097:SF7">
    <property type="entry name" value="OXIDOREDUCTASE HTATIP2"/>
    <property type="match status" value="1"/>
</dbReference>
<dbReference type="InterPro" id="IPR036291">
    <property type="entry name" value="NAD(P)-bd_dom_sf"/>
</dbReference>
<evidence type="ECO:0000313" key="1">
    <source>
        <dbReference type="EMBL" id="MCP1384504.1"/>
    </source>
</evidence>
<reference evidence="1 2" key="1">
    <citation type="submission" date="2022-06" db="EMBL/GenBank/DDBJ databases">
        <title>Runella sp. S5 genome sequencing.</title>
        <authorList>
            <person name="Park S."/>
        </authorList>
    </citation>
    <scope>NUCLEOTIDE SEQUENCE [LARGE SCALE GENOMIC DNA]</scope>
    <source>
        <strain evidence="1 2">S5</strain>
    </source>
</reference>
<evidence type="ECO:0000313" key="2">
    <source>
        <dbReference type="Proteomes" id="UP001204772"/>
    </source>
</evidence>
<dbReference type="PANTHER" id="PTHR14097">
    <property type="entry name" value="OXIDOREDUCTASE HTATIP2"/>
    <property type="match status" value="1"/>
</dbReference>
<dbReference type="Pfam" id="PF08732">
    <property type="entry name" value="HIM1"/>
    <property type="match status" value="1"/>
</dbReference>
<organism evidence="1 2">
    <name type="scientific">Runella salmonicolor</name>
    <dbReference type="NCBI Taxonomy" id="2950278"/>
    <lineage>
        <taxon>Bacteria</taxon>
        <taxon>Pseudomonadati</taxon>
        <taxon>Bacteroidota</taxon>
        <taxon>Cytophagia</taxon>
        <taxon>Cytophagales</taxon>
        <taxon>Spirosomataceae</taxon>
        <taxon>Runella</taxon>
    </lineage>
</organism>
<proteinExistence type="predicted"/>
<dbReference type="RefSeq" id="WP_253530104.1">
    <property type="nucleotide sequence ID" value="NZ_JAMZEL010000008.1"/>
</dbReference>
<dbReference type="SUPFAM" id="SSF51735">
    <property type="entry name" value="NAD(P)-binding Rossmann-fold domains"/>
    <property type="match status" value="1"/>
</dbReference>
<comment type="caution">
    <text evidence="1">The sequence shown here is derived from an EMBL/GenBank/DDBJ whole genome shotgun (WGS) entry which is preliminary data.</text>
</comment>
<dbReference type="InterPro" id="IPR014843">
    <property type="entry name" value="Him1/Fmp52"/>
</dbReference>
<dbReference type="EMBL" id="JAMZEL010000008">
    <property type="protein sequence ID" value="MCP1384504.1"/>
    <property type="molecule type" value="Genomic_DNA"/>
</dbReference>
<dbReference type="Gene3D" id="3.40.50.720">
    <property type="entry name" value="NAD(P)-binding Rossmann-like Domain"/>
    <property type="match status" value="1"/>
</dbReference>
<gene>
    <name evidence="1" type="ORF">NCI00_18845</name>
</gene>
<accession>A0ABT1FRW3</accession>
<keyword evidence="2" id="KW-1185">Reference proteome</keyword>